<dbReference type="Gene3D" id="2.40.40.50">
    <property type="entry name" value="Ubiquitin fusion degradation protein UFD1, N-terminal domain"/>
    <property type="match status" value="1"/>
</dbReference>
<sequence length="688" mass="77109">MNFNWTKTFIVKEDTSLNDGDKLILPSSALQELLDLSKGTDLSSPMTFALRHPHYPHKVLHGGVKEFSNDDDTASVPTWIMSSLGFTTSSEQRQQQQQQQQRIVVQWKVLAKGTWTKLQPLTNNYQEIMDYRAALESHLRQHYNTLTIGQTLTCRYGSQRYPFLVVDLKPDQAVGVNDTDLEVDLEPYQSTNIITSNDTSALTASSFSSSSSSSSHSPATTPISSTEQIPQVNLDQHIQDVSVARNEYRYWSLNLKKWSQFTITLKATLGEADLVVGLDRRPTIDNYIWGDLSSGGERQLIVDSAKGNNGVIYVGVHAYSDCVVSWTASATLDMTSTGNDTTMEEDTTGKTQCGNCQAWVPERTLQLHENFCLRNNVICPWGCGKVFKKNDGGDTQQQQQQHWHCDQCDTHGDSLDGKAKHMDYFHTKHFCDQCDEHTTVPSLPALAEHRQTTCSGRLITCRYCHNLVAQGPVSTDARDRLLGLHGHESYCGSRTITCQKCQKSITIKDVPVHAKIHQVTRQNQKLPPLCNNQQCTRPKTNNRLGLCQYCFGPFWVTEDDPKNVKLVQRVVRKLHGQMTIGCGHSWCQNKYCATGSNSPQDANLAASALIPIIKKLTVQLAMPTPRPELNLCVDAKVTRIRFLAETLFTSSGGSYGLDWCIKALESEEEDLDRSKSWLDRNAPQKSIK</sequence>
<reference evidence="8 9" key="1">
    <citation type="submission" date="2016-07" db="EMBL/GenBank/DDBJ databases">
        <title>Pervasive Adenine N6-methylation of Active Genes in Fungi.</title>
        <authorList>
            <consortium name="DOE Joint Genome Institute"/>
            <person name="Mondo S.J."/>
            <person name="Dannebaum R.O."/>
            <person name="Kuo R.C."/>
            <person name="Labutti K."/>
            <person name="Haridas S."/>
            <person name="Kuo A."/>
            <person name="Salamov A."/>
            <person name="Ahrendt S.R."/>
            <person name="Lipzen A."/>
            <person name="Sullivan W."/>
            <person name="Andreopoulos W.B."/>
            <person name="Clum A."/>
            <person name="Lindquist E."/>
            <person name="Daum C."/>
            <person name="Ramamoorthy G.K."/>
            <person name="Gryganskyi A."/>
            <person name="Culley D."/>
            <person name="Magnuson J.K."/>
            <person name="James T.Y."/>
            <person name="O'Malley M.A."/>
            <person name="Stajich J.E."/>
            <person name="Spatafora J.W."/>
            <person name="Visel A."/>
            <person name="Grigoriev I.V."/>
        </authorList>
    </citation>
    <scope>NUCLEOTIDE SEQUENCE [LARGE SCALE GENOMIC DNA]</scope>
    <source>
        <strain evidence="8 9">NRRL 1336</strain>
    </source>
</reference>
<feature type="domain" description="Ubiquitin-protein ligase E3A N-terminal zinc-binding" evidence="5">
    <location>
        <begin position="568"/>
        <end position="603"/>
    </location>
</feature>
<evidence type="ECO:0000259" key="6">
    <source>
        <dbReference type="Pfam" id="PF21366"/>
    </source>
</evidence>
<comment type="similarity">
    <text evidence="1">Belongs to the UFD1 family.</text>
</comment>
<dbReference type="Pfam" id="PF03152">
    <property type="entry name" value="UFD1_N1"/>
    <property type="match status" value="1"/>
</dbReference>
<evidence type="ECO:0000256" key="3">
    <source>
        <dbReference type="SAM" id="MobiDB-lite"/>
    </source>
</evidence>
<evidence type="ECO:0000259" key="7">
    <source>
        <dbReference type="Pfam" id="PF24842"/>
    </source>
</evidence>
<feature type="domain" description="Ubiquitin fusion degradation protein UFD1 N-terminal subdomain 2" evidence="7">
    <location>
        <begin position="112"/>
        <end position="187"/>
    </location>
</feature>
<dbReference type="InterPro" id="IPR055418">
    <property type="entry name" value="UFD1_N2"/>
</dbReference>
<dbReference type="Pfam" id="PF16558">
    <property type="entry name" value="AZUL"/>
    <property type="match status" value="1"/>
</dbReference>
<dbReference type="GO" id="GO:0006511">
    <property type="term" value="P:ubiquitin-dependent protein catabolic process"/>
    <property type="evidence" value="ECO:0007669"/>
    <property type="project" value="InterPro"/>
</dbReference>
<dbReference type="Pfam" id="PF24842">
    <property type="entry name" value="UFD1_N2"/>
    <property type="match status" value="1"/>
</dbReference>
<dbReference type="STRING" id="90262.A0A1X2IE48"/>
<dbReference type="Gene3D" id="3.10.330.10">
    <property type="match status" value="1"/>
</dbReference>
<feature type="domain" description="Ubiquitin fusion degradation protein UFD1 N-terminal subdomain 1" evidence="4">
    <location>
        <begin position="10"/>
        <end position="88"/>
    </location>
</feature>
<gene>
    <name evidence="8" type="ORF">BCR42DRAFT_354409</name>
</gene>
<evidence type="ECO:0000259" key="5">
    <source>
        <dbReference type="Pfam" id="PF16558"/>
    </source>
</evidence>
<dbReference type="GO" id="GO:0036503">
    <property type="term" value="P:ERAD pathway"/>
    <property type="evidence" value="ECO:0007669"/>
    <property type="project" value="TreeGrafter"/>
</dbReference>
<feature type="compositionally biased region" description="Low complexity" evidence="3">
    <location>
        <begin position="205"/>
        <end position="226"/>
    </location>
</feature>
<evidence type="ECO:0000256" key="1">
    <source>
        <dbReference type="ARBA" id="ARBA00006043"/>
    </source>
</evidence>
<feature type="domain" description="TRAFD1/XAF1 zinc finger" evidence="6">
    <location>
        <begin position="484"/>
        <end position="514"/>
    </location>
</feature>
<evidence type="ECO:0000313" key="9">
    <source>
        <dbReference type="Proteomes" id="UP000193560"/>
    </source>
</evidence>
<dbReference type="Proteomes" id="UP000193560">
    <property type="component" value="Unassembled WGS sequence"/>
</dbReference>
<dbReference type="Pfam" id="PF23580">
    <property type="entry name" value="Znf_XAF1_N"/>
    <property type="match status" value="1"/>
</dbReference>
<keyword evidence="9" id="KW-1185">Reference proteome</keyword>
<accession>A0A1X2IE48</accession>
<dbReference type="InterPro" id="IPR042556">
    <property type="entry name" value="AZUL_sf"/>
</dbReference>
<dbReference type="InterPro" id="IPR049439">
    <property type="entry name" value="TRAFD1-XIAF1_Znf"/>
</dbReference>
<keyword evidence="2" id="KW-0833">Ubl conjugation pathway</keyword>
<dbReference type="PANTHER" id="PTHR12555">
    <property type="entry name" value="UBIQUITIN FUSION DEGRADATON PROTEIN 1"/>
    <property type="match status" value="1"/>
</dbReference>
<proteinExistence type="inferred from homology"/>
<organism evidence="8 9">
    <name type="scientific">Absidia repens</name>
    <dbReference type="NCBI Taxonomy" id="90262"/>
    <lineage>
        <taxon>Eukaryota</taxon>
        <taxon>Fungi</taxon>
        <taxon>Fungi incertae sedis</taxon>
        <taxon>Mucoromycota</taxon>
        <taxon>Mucoromycotina</taxon>
        <taxon>Mucoromycetes</taxon>
        <taxon>Mucorales</taxon>
        <taxon>Cunninghamellaceae</taxon>
        <taxon>Absidia</taxon>
    </lineage>
</organism>
<evidence type="ECO:0000256" key="2">
    <source>
        <dbReference type="ARBA" id="ARBA00022786"/>
    </source>
</evidence>
<comment type="caution">
    <text evidence="8">The sequence shown here is derived from an EMBL/GenBank/DDBJ whole genome shotgun (WGS) entry which is preliminary data.</text>
</comment>
<dbReference type="GO" id="GO:0034098">
    <property type="term" value="C:VCP-NPL4-UFD1 AAA ATPase complex"/>
    <property type="evidence" value="ECO:0007669"/>
    <property type="project" value="TreeGrafter"/>
</dbReference>
<dbReference type="Gene3D" id="6.10.130.10">
    <property type="entry name" value="Ubiquitin-protein ligase E3A, N-terminal zinc-binding domain (AZUL)"/>
    <property type="match status" value="1"/>
</dbReference>
<dbReference type="PANTHER" id="PTHR12555:SF15">
    <property type="entry name" value="FUSION DEGRADATION PROTEIN (UFD1), PUTATIVE (AFU_ORTHOLOGUE AFUA_4G04640)-RELATED"/>
    <property type="match status" value="1"/>
</dbReference>
<dbReference type="EMBL" id="MCGE01000015">
    <property type="protein sequence ID" value="ORZ14048.1"/>
    <property type="molecule type" value="Genomic_DNA"/>
</dbReference>
<name>A0A1X2IE48_9FUNG</name>
<dbReference type="InterPro" id="IPR004854">
    <property type="entry name" value="Ufd1-like"/>
</dbReference>
<dbReference type="Gene3D" id="2.60.120.380">
    <property type="match status" value="1"/>
</dbReference>
<protein>
    <submittedName>
        <fullName evidence="8">Ubiquitin fusion degradation protein UFD1-domain-containing protein</fullName>
    </submittedName>
</protein>
<evidence type="ECO:0000313" key="8">
    <source>
        <dbReference type="EMBL" id="ORZ14048.1"/>
    </source>
</evidence>
<dbReference type="InterPro" id="IPR032353">
    <property type="entry name" value="AZUL"/>
</dbReference>
<dbReference type="AlphaFoldDB" id="A0A1X2IE48"/>
<dbReference type="Pfam" id="PF21366">
    <property type="entry name" value="TRAFD1-XIAF1_ZnF"/>
    <property type="match status" value="1"/>
</dbReference>
<dbReference type="InterPro" id="IPR042299">
    <property type="entry name" value="Ufd1-like_Nn"/>
</dbReference>
<feature type="region of interest" description="Disordered" evidence="3">
    <location>
        <begin position="205"/>
        <end position="228"/>
    </location>
</feature>
<dbReference type="GO" id="GO:0031593">
    <property type="term" value="F:polyubiquitin modification-dependent protein binding"/>
    <property type="evidence" value="ECO:0007669"/>
    <property type="project" value="TreeGrafter"/>
</dbReference>
<evidence type="ECO:0000259" key="4">
    <source>
        <dbReference type="Pfam" id="PF03152"/>
    </source>
</evidence>
<dbReference type="OrthoDB" id="193703at2759"/>
<dbReference type="InterPro" id="IPR055417">
    <property type="entry name" value="UFD1_N1"/>
</dbReference>